<feature type="domain" description="TauD/TfdA-like" evidence="2">
    <location>
        <begin position="37"/>
        <end position="356"/>
    </location>
</feature>
<dbReference type="PANTHER" id="PTHR10696">
    <property type="entry name" value="GAMMA-BUTYROBETAINE HYDROXYLASE-RELATED"/>
    <property type="match status" value="1"/>
</dbReference>
<dbReference type="SUPFAM" id="SSF51197">
    <property type="entry name" value="Clavaminate synthase-like"/>
    <property type="match status" value="1"/>
</dbReference>
<dbReference type="InterPro" id="IPR050411">
    <property type="entry name" value="AlphaKG_dependent_hydroxylases"/>
</dbReference>
<dbReference type="Gene3D" id="3.60.130.10">
    <property type="entry name" value="Clavaminate synthase-like"/>
    <property type="match status" value="1"/>
</dbReference>
<dbReference type="InterPro" id="IPR042098">
    <property type="entry name" value="TauD-like_sf"/>
</dbReference>
<dbReference type="GO" id="GO:0016491">
    <property type="term" value="F:oxidoreductase activity"/>
    <property type="evidence" value="ECO:0007669"/>
    <property type="project" value="UniProtKB-KW"/>
</dbReference>
<keyword evidence="4" id="KW-1185">Reference proteome</keyword>
<protein>
    <recommendedName>
        <fullName evidence="2">TauD/TfdA-like domain-containing protein</fullName>
    </recommendedName>
</protein>
<accession>A0A8J6C8K1</accession>
<evidence type="ECO:0000259" key="2">
    <source>
        <dbReference type="Pfam" id="PF02668"/>
    </source>
</evidence>
<dbReference type="OMA" id="HNEQAYT"/>
<dbReference type="Proteomes" id="UP000751190">
    <property type="component" value="Unassembled WGS sequence"/>
</dbReference>
<sequence>MDEPLFFGELGRVATSAEQRTIGGVTLPLVVQCASPAVDVPAVAAWVAEHQPTIEKALAAHGAVLFRSFPMRTAEDFDAFVSAFRGWEDLSYTRSMSFAVRKRCTHRICTTNEGKSGGLIFHHEQAQTPLWPSRVFFCCEQPAAPGDGGGTGLVSSHFVLEELKRAHPAFVQKCNDVGVRYTVFAGPAQDASKGAGRSWKSFFHAETKAECEAKMARGGWEWEWGRGPNGAELAPDFLKCVTPRLDAVKTAPGTTRECFFNQLIATIANALEFGRVGQDGGGFDPLVDTPTQEAVDECVRFADGSRVELHVLLDAKRLCEQHAVDVQWQAGDVALICNYQVMHARRPWSGPAGSRKVLASLVAEQHCTSAGRALVV</sequence>
<dbReference type="AlphaFoldDB" id="A0A8J6C8K1"/>
<evidence type="ECO:0000313" key="3">
    <source>
        <dbReference type="EMBL" id="KAG8465472.1"/>
    </source>
</evidence>
<dbReference type="EMBL" id="JAGTXO010000010">
    <property type="protein sequence ID" value="KAG8465472.1"/>
    <property type="molecule type" value="Genomic_DNA"/>
</dbReference>
<dbReference type="Pfam" id="PF02668">
    <property type="entry name" value="TauD"/>
    <property type="match status" value="1"/>
</dbReference>
<evidence type="ECO:0000313" key="4">
    <source>
        <dbReference type="Proteomes" id="UP000751190"/>
    </source>
</evidence>
<evidence type="ECO:0000256" key="1">
    <source>
        <dbReference type="ARBA" id="ARBA00023002"/>
    </source>
</evidence>
<proteinExistence type="predicted"/>
<organism evidence="3 4">
    <name type="scientific">Diacronema lutheri</name>
    <name type="common">Unicellular marine alga</name>
    <name type="synonym">Monochrysis lutheri</name>
    <dbReference type="NCBI Taxonomy" id="2081491"/>
    <lineage>
        <taxon>Eukaryota</taxon>
        <taxon>Haptista</taxon>
        <taxon>Haptophyta</taxon>
        <taxon>Pavlovophyceae</taxon>
        <taxon>Pavlovales</taxon>
        <taxon>Pavlovaceae</taxon>
        <taxon>Diacronema</taxon>
    </lineage>
</organism>
<dbReference type="PANTHER" id="PTHR10696:SF21">
    <property type="entry name" value="TAUD_TFDA-LIKE DOMAIN-CONTAINING PROTEIN"/>
    <property type="match status" value="1"/>
</dbReference>
<dbReference type="InterPro" id="IPR003819">
    <property type="entry name" value="TauD/TfdA-like"/>
</dbReference>
<name>A0A8J6C8K1_DIALT</name>
<dbReference type="OrthoDB" id="408743at2759"/>
<gene>
    <name evidence="3" type="ORF">KFE25_002779</name>
</gene>
<reference evidence="3" key="1">
    <citation type="submission" date="2021-05" db="EMBL/GenBank/DDBJ databases">
        <title>The genome of the haptophyte Pavlova lutheri (Diacronema luteri, Pavlovales) - a model for lipid biosynthesis in eukaryotic algae.</title>
        <authorList>
            <person name="Hulatt C.J."/>
            <person name="Posewitz M.C."/>
        </authorList>
    </citation>
    <scope>NUCLEOTIDE SEQUENCE</scope>
    <source>
        <strain evidence="3">NIVA-4/92</strain>
    </source>
</reference>
<keyword evidence="1" id="KW-0560">Oxidoreductase</keyword>
<comment type="caution">
    <text evidence="3">The sequence shown here is derived from an EMBL/GenBank/DDBJ whole genome shotgun (WGS) entry which is preliminary data.</text>
</comment>